<dbReference type="InterPro" id="IPR012827">
    <property type="entry name" value="Hemerythrin_metal-bd"/>
</dbReference>
<dbReference type="CDD" id="cd12107">
    <property type="entry name" value="Hemerythrin"/>
    <property type="match status" value="1"/>
</dbReference>
<proteinExistence type="inferred from homology"/>
<evidence type="ECO:0000313" key="7">
    <source>
        <dbReference type="Proteomes" id="UP000266313"/>
    </source>
</evidence>
<dbReference type="InterPro" id="IPR035938">
    <property type="entry name" value="Hemerythrin-like_sf"/>
</dbReference>
<dbReference type="Gene3D" id="1.20.120.50">
    <property type="entry name" value="Hemerythrin-like"/>
    <property type="match status" value="1"/>
</dbReference>
<dbReference type="AlphaFoldDB" id="A0A250KWQ0"/>
<keyword evidence="4" id="KW-0408">Iron</keyword>
<dbReference type="RefSeq" id="WP_119631209.1">
    <property type="nucleotide sequence ID" value="NZ_AP017928.1"/>
</dbReference>
<organism evidence="6 7">
    <name type="scientific">Methylocaldum marinum</name>
    <dbReference type="NCBI Taxonomy" id="1432792"/>
    <lineage>
        <taxon>Bacteria</taxon>
        <taxon>Pseudomonadati</taxon>
        <taxon>Pseudomonadota</taxon>
        <taxon>Gammaproteobacteria</taxon>
        <taxon>Methylococcales</taxon>
        <taxon>Methylococcaceae</taxon>
        <taxon>Methylocaldum</taxon>
    </lineage>
</organism>
<dbReference type="PROSITE" id="PS00550">
    <property type="entry name" value="HEMERYTHRINS"/>
    <property type="match status" value="1"/>
</dbReference>
<dbReference type="PANTHER" id="PTHR37164">
    <property type="entry name" value="BACTERIOHEMERYTHRIN"/>
    <property type="match status" value="1"/>
</dbReference>
<evidence type="ECO:0000256" key="2">
    <source>
        <dbReference type="ARBA" id="ARBA00022621"/>
    </source>
</evidence>
<dbReference type="Proteomes" id="UP000266313">
    <property type="component" value="Chromosome"/>
</dbReference>
<keyword evidence="3" id="KW-0479">Metal-binding</keyword>
<dbReference type="InterPro" id="IPR012312">
    <property type="entry name" value="Hemerythrin-like"/>
</dbReference>
<dbReference type="GO" id="GO:0005344">
    <property type="term" value="F:oxygen carrier activity"/>
    <property type="evidence" value="ECO:0007669"/>
    <property type="project" value="UniProtKB-KW"/>
</dbReference>
<evidence type="ECO:0000256" key="3">
    <source>
        <dbReference type="ARBA" id="ARBA00022723"/>
    </source>
</evidence>
<dbReference type="NCBIfam" id="TIGR02481">
    <property type="entry name" value="hemeryth_dom"/>
    <property type="match status" value="1"/>
</dbReference>
<dbReference type="InterPro" id="IPR050669">
    <property type="entry name" value="Hemerythrin"/>
</dbReference>
<accession>A0A250KWQ0</accession>
<name>A0A250KWQ0_9GAMM</name>
<protein>
    <submittedName>
        <fullName evidence="6">Hemerythrin family protein</fullName>
    </submittedName>
</protein>
<sequence length="135" mass="15280">MALLEWTKEAFGTNVSEADHQHQEIFSMLNGLHDSLASGDRQAVGRQLDALIDYVAMHFKTEEDLMQAHGYPDFAAHKAKHDELVQTCLDVQKKFHAGALEITPETTTFVKDWLVNHIPNIDKRYGPFFNEKGVA</sequence>
<dbReference type="Pfam" id="PF01814">
    <property type="entry name" value="Hemerythrin"/>
    <property type="match status" value="1"/>
</dbReference>
<dbReference type="PANTHER" id="PTHR37164:SF1">
    <property type="entry name" value="BACTERIOHEMERYTHRIN"/>
    <property type="match status" value="1"/>
</dbReference>
<dbReference type="OrthoDB" id="1122424at2"/>
<dbReference type="EMBL" id="AP017928">
    <property type="protein sequence ID" value="BBA35944.1"/>
    <property type="molecule type" value="Genomic_DNA"/>
</dbReference>
<reference evidence="6 7" key="1">
    <citation type="submission" date="2016-12" db="EMBL/GenBank/DDBJ databases">
        <title>Genome sequencing of Methylocaldum marinum.</title>
        <authorList>
            <person name="Takeuchi M."/>
            <person name="Kamagata Y."/>
            <person name="Hiraoka S."/>
            <person name="Oshima K."/>
            <person name="Hattori M."/>
            <person name="Iwasaki W."/>
        </authorList>
    </citation>
    <scope>NUCLEOTIDE SEQUENCE [LARGE SCALE GENOMIC DNA]</scope>
    <source>
        <strain evidence="6 7">S8</strain>
    </source>
</reference>
<evidence type="ECO:0000313" key="6">
    <source>
        <dbReference type="EMBL" id="BBA35944.1"/>
    </source>
</evidence>
<evidence type="ECO:0000256" key="4">
    <source>
        <dbReference type="ARBA" id="ARBA00023004"/>
    </source>
</evidence>
<comment type="similarity">
    <text evidence="1">Belongs to the hemerythrin family.</text>
</comment>
<keyword evidence="2" id="KW-0813">Transport</keyword>
<evidence type="ECO:0000259" key="5">
    <source>
        <dbReference type="Pfam" id="PF01814"/>
    </source>
</evidence>
<dbReference type="NCBIfam" id="NF033749">
    <property type="entry name" value="bact_hemeryth"/>
    <property type="match status" value="1"/>
</dbReference>
<dbReference type="GO" id="GO:0046872">
    <property type="term" value="F:metal ion binding"/>
    <property type="evidence" value="ECO:0007669"/>
    <property type="project" value="UniProtKB-KW"/>
</dbReference>
<feature type="domain" description="Hemerythrin-like" evidence="5">
    <location>
        <begin position="16"/>
        <end position="128"/>
    </location>
</feature>
<keyword evidence="2" id="KW-0561">Oxygen transport</keyword>
<dbReference type="KEGG" id="mmai:sS8_4013"/>
<evidence type="ECO:0000256" key="1">
    <source>
        <dbReference type="ARBA" id="ARBA00010587"/>
    </source>
</evidence>
<gene>
    <name evidence="6" type="ORF">sS8_4013</name>
</gene>
<dbReference type="SUPFAM" id="SSF47188">
    <property type="entry name" value="Hemerythrin-like"/>
    <property type="match status" value="1"/>
</dbReference>
<keyword evidence="7" id="KW-1185">Reference proteome</keyword>
<dbReference type="InterPro" id="IPR016131">
    <property type="entry name" value="Haemerythrin_Fe_BS"/>
</dbReference>